<keyword evidence="4" id="KW-1185">Reference proteome</keyword>
<protein>
    <recommendedName>
        <fullName evidence="1">Casein kinase I</fullName>
    </recommendedName>
</protein>
<dbReference type="InterPro" id="IPR050235">
    <property type="entry name" value="CK1_Ser-Thr_kinase"/>
</dbReference>
<dbReference type="OrthoDB" id="303968at2759"/>
<dbReference type="FunFam" id="1.10.510.10:FF:001808">
    <property type="entry name" value="Uncharacterized protein"/>
    <property type="match status" value="1"/>
</dbReference>
<evidence type="ECO:0000313" key="4">
    <source>
        <dbReference type="Proteomes" id="UP000689195"/>
    </source>
</evidence>
<dbReference type="GO" id="GO:0004672">
    <property type="term" value="F:protein kinase activity"/>
    <property type="evidence" value="ECO:0007669"/>
    <property type="project" value="InterPro"/>
</dbReference>
<feature type="domain" description="Protein kinase" evidence="2">
    <location>
        <begin position="12"/>
        <end position="270"/>
    </location>
</feature>
<dbReference type="Proteomes" id="UP000689195">
    <property type="component" value="Unassembled WGS sequence"/>
</dbReference>
<reference evidence="3" key="1">
    <citation type="submission" date="2021-01" db="EMBL/GenBank/DDBJ databases">
        <authorList>
            <consortium name="Genoscope - CEA"/>
            <person name="William W."/>
        </authorList>
    </citation>
    <scope>NUCLEOTIDE SEQUENCE</scope>
</reference>
<comment type="caution">
    <text evidence="3">The sequence shown here is derived from an EMBL/GenBank/DDBJ whole genome shotgun (WGS) entry which is preliminary data.</text>
</comment>
<gene>
    <name evidence="3" type="ORF">PPENT_87.1.T1130079</name>
</gene>
<evidence type="ECO:0000259" key="2">
    <source>
        <dbReference type="PROSITE" id="PS50011"/>
    </source>
</evidence>
<name>A0A8S1X764_9CILI</name>
<evidence type="ECO:0000256" key="1">
    <source>
        <dbReference type="ARBA" id="ARBA00023860"/>
    </source>
</evidence>
<dbReference type="GO" id="GO:0005524">
    <property type="term" value="F:ATP binding"/>
    <property type="evidence" value="ECO:0007669"/>
    <property type="project" value="InterPro"/>
</dbReference>
<dbReference type="InterPro" id="IPR000719">
    <property type="entry name" value="Prot_kinase_dom"/>
</dbReference>
<sequence>MNLNPQPSQIRYQNVRLIQSTLAYFEYSAIQKSSQREVNLKIQNSTNSNVLQQETARLIQVQDIEGIPEVIDYGNNNDQRYFLATQSLGPSLSSIIKTNGQMSLKNILLIGIQLIKLIQKVHNKNFILSNITPCILCLGSDPEDKLIYLKDLSFLQSKEEACKVQKFPLRESNFLSPVFNIAKGPNQIDDLYSLAYLLLYLINGTLPWQQFDNIINKLQFEEMQNHKQKVTFDQSFLNSQSSIFSQWFKYLSSQKQGQHPNYNYLRNILISKIYENGWKLNEKIQYKSDIMNHSSKSILSIKSRSRGTSITKTPNQKMIDMLSPIYEVDKEFELAQSVQKKKDEFCYFQQFENLKKSIEDRQLIENNTSFTSLEQNESELWKKMEKLDKISNPIKLMNKF</sequence>
<dbReference type="PROSITE" id="PS50011">
    <property type="entry name" value="PROTEIN_KINASE_DOM"/>
    <property type="match status" value="1"/>
</dbReference>
<evidence type="ECO:0000313" key="3">
    <source>
        <dbReference type="EMBL" id="CAD8196659.1"/>
    </source>
</evidence>
<organism evidence="3 4">
    <name type="scientific">Paramecium pentaurelia</name>
    <dbReference type="NCBI Taxonomy" id="43138"/>
    <lineage>
        <taxon>Eukaryota</taxon>
        <taxon>Sar</taxon>
        <taxon>Alveolata</taxon>
        <taxon>Ciliophora</taxon>
        <taxon>Intramacronucleata</taxon>
        <taxon>Oligohymenophorea</taxon>
        <taxon>Peniculida</taxon>
        <taxon>Parameciidae</taxon>
        <taxon>Paramecium</taxon>
    </lineage>
</organism>
<dbReference type="EMBL" id="CAJJDO010000113">
    <property type="protein sequence ID" value="CAD8196659.1"/>
    <property type="molecule type" value="Genomic_DNA"/>
</dbReference>
<proteinExistence type="predicted"/>
<dbReference type="PANTHER" id="PTHR11909">
    <property type="entry name" value="CASEIN KINASE-RELATED"/>
    <property type="match status" value="1"/>
</dbReference>
<accession>A0A8S1X764</accession>
<dbReference type="AlphaFoldDB" id="A0A8S1X764"/>